<dbReference type="Proteomes" id="UP000287447">
    <property type="component" value="Unassembled WGS sequence"/>
</dbReference>
<dbReference type="AlphaFoldDB" id="A0A437QWS0"/>
<reference evidence="2" key="1">
    <citation type="submission" date="2019-01" db="EMBL/GenBank/DDBJ databases">
        <title>Gri0909 isolated from a small marine red alga.</title>
        <authorList>
            <person name="Kim J."/>
            <person name="Jeong S.E."/>
            <person name="Jeon C.O."/>
        </authorList>
    </citation>
    <scope>NUCLEOTIDE SEQUENCE [LARGE SCALE GENOMIC DNA]</scope>
    <source>
        <strain evidence="2">Gri0909</strain>
    </source>
</reference>
<dbReference type="EMBL" id="SADE01000001">
    <property type="protein sequence ID" value="RVU38972.1"/>
    <property type="molecule type" value="Genomic_DNA"/>
</dbReference>
<dbReference type="Pfam" id="PF07310">
    <property type="entry name" value="PAS_5"/>
    <property type="match status" value="1"/>
</dbReference>
<gene>
    <name evidence="1" type="ORF">EOI86_06830</name>
</gene>
<proteinExistence type="predicted"/>
<evidence type="ECO:0000313" key="2">
    <source>
        <dbReference type="Proteomes" id="UP000287447"/>
    </source>
</evidence>
<dbReference type="InterPro" id="IPR009922">
    <property type="entry name" value="DUF1457"/>
</dbReference>
<sequence length="174" mass="19899">MANDALSLKPSFGPVLFEAAGEELEDCLVSPCLTQMYDFWRRNHSGGGLPNQTCIDPVAFFPWLPNIMLVDLESEDERLYCRVRLNGELHISIAGQNMSGRRFDEIPTVRNDEGSVVDVFLNVAESREPHYWRRQYINPRMPWNAYERCLLPFVDESGAVRSLMAVAQVLMEET</sequence>
<evidence type="ECO:0000313" key="1">
    <source>
        <dbReference type="EMBL" id="RVU38972.1"/>
    </source>
</evidence>
<dbReference type="RefSeq" id="WP_127764344.1">
    <property type="nucleotide sequence ID" value="NZ_SADE01000001.1"/>
</dbReference>
<keyword evidence="2" id="KW-1185">Reference proteome</keyword>
<dbReference type="OrthoDB" id="8449511at2"/>
<accession>A0A437QWS0</accession>
<name>A0A437QWS0_9PROT</name>
<comment type="caution">
    <text evidence="1">The sequence shown here is derived from an EMBL/GenBank/DDBJ whole genome shotgun (WGS) entry which is preliminary data.</text>
</comment>
<protein>
    <submittedName>
        <fullName evidence="1">PAS domain-containing protein</fullName>
    </submittedName>
</protein>
<organism evidence="1 2">
    <name type="scientific">Hwanghaeella grinnelliae</name>
    <dbReference type="NCBI Taxonomy" id="2500179"/>
    <lineage>
        <taxon>Bacteria</taxon>
        <taxon>Pseudomonadati</taxon>
        <taxon>Pseudomonadota</taxon>
        <taxon>Alphaproteobacteria</taxon>
        <taxon>Rhodospirillales</taxon>
        <taxon>Rhodospirillaceae</taxon>
        <taxon>Hwanghaeella</taxon>
    </lineage>
</organism>